<name>A0A8H3EGI5_9LECA</name>
<dbReference type="Proteomes" id="UP000664169">
    <property type="component" value="Unassembled WGS sequence"/>
</dbReference>
<proteinExistence type="predicted"/>
<comment type="caution">
    <text evidence="1">The sequence shown here is derived from an EMBL/GenBank/DDBJ whole genome shotgun (WGS) entry which is preliminary data.</text>
</comment>
<gene>
    <name evidence="1" type="ORF">GOMPHAMPRED_002960</name>
</gene>
<reference evidence="1" key="1">
    <citation type="submission" date="2021-03" db="EMBL/GenBank/DDBJ databases">
        <authorList>
            <person name="Tagirdzhanova G."/>
        </authorList>
    </citation>
    <scope>NUCLEOTIDE SEQUENCE</scope>
</reference>
<evidence type="ECO:0000313" key="1">
    <source>
        <dbReference type="EMBL" id="CAF9904833.1"/>
    </source>
</evidence>
<evidence type="ECO:0000313" key="2">
    <source>
        <dbReference type="Proteomes" id="UP000664169"/>
    </source>
</evidence>
<protein>
    <submittedName>
        <fullName evidence="1">Uncharacterized protein</fullName>
    </submittedName>
</protein>
<dbReference type="AlphaFoldDB" id="A0A8H3EGI5"/>
<sequence>MEKAMEDVTFAAAKILNLYEDLRSSYLAGDEWRTKSWLSITDFEQRLTDIGFDKGDSIQGKAKVRVLQSSANQNERTPRISSIRDIALKFVAVEKDLSSWLSRFTLWMPTPSCWENDRFAQIPSLSELAFRFSHIRVAHILMDFWSLQIAFAVTLTKLFHLVDRHLPASDTRNSTPDVAKAYSLSSEYDDIVQIKFASYIEAAMPYCCQPQMGCVGPRRTMFQIGILVFFSRQIDGQFAQERVEQTLETMRWFNQRTRVDFTDHSMKDRPLPQWARRIDRDLDKSIMLDILIEIGKYGHNDCSRIPTTYVLAKSHVFSLKPLGHLRKATAFQYVNPKYSLDIPNLAVPCIAVAYRSGSRFDYRMVNQSAPLLAALDMVRLPYDF</sequence>
<keyword evidence="2" id="KW-1185">Reference proteome</keyword>
<dbReference type="EMBL" id="CAJPDQ010000002">
    <property type="protein sequence ID" value="CAF9904833.1"/>
    <property type="molecule type" value="Genomic_DNA"/>
</dbReference>
<organism evidence="1 2">
    <name type="scientific">Gomphillus americanus</name>
    <dbReference type="NCBI Taxonomy" id="1940652"/>
    <lineage>
        <taxon>Eukaryota</taxon>
        <taxon>Fungi</taxon>
        <taxon>Dikarya</taxon>
        <taxon>Ascomycota</taxon>
        <taxon>Pezizomycotina</taxon>
        <taxon>Lecanoromycetes</taxon>
        <taxon>OSLEUM clade</taxon>
        <taxon>Ostropomycetidae</taxon>
        <taxon>Ostropales</taxon>
        <taxon>Graphidaceae</taxon>
        <taxon>Gomphilloideae</taxon>
        <taxon>Gomphillus</taxon>
    </lineage>
</organism>
<accession>A0A8H3EGI5</accession>
<dbReference type="OrthoDB" id="4491390at2759"/>